<dbReference type="InterPro" id="IPR006311">
    <property type="entry name" value="TAT_signal"/>
</dbReference>
<reference evidence="1 2" key="1">
    <citation type="submission" date="2014-02" db="EMBL/GenBank/DDBJ databases">
        <title>Expanding our view of genomic diversity in Candidatus Accumulibacter clades.</title>
        <authorList>
            <person name="Skennerton C.T."/>
            <person name="Barr J.J."/>
            <person name="Slater F.R."/>
            <person name="Bond P.L."/>
            <person name="Tyson G.W."/>
        </authorList>
    </citation>
    <scope>NUCLEOTIDE SEQUENCE [LARGE SCALE GENOMIC DNA]</scope>
    <source>
        <strain evidence="2">BA-91</strain>
    </source>
</reference>
<name>A0A080LXR9_9PROT</name>
<organism evidence="1 2">
    <name type="scientific">Candidatus Accumulibacter phosphatis</name>
    <dbReference type="NCBI Taxonomy" id="327160"/>
    <lineage>
        <taxon>Bacteria</taxon>
        <taxon>Pseudomonadati</taxon>
        <taxon>Pseudomonadota</taxon>
        <taxon>Betaproteobacteria</taxon>
        <taxon>Candidatus Accumulibacter</taxon>
    </lineage>
</organism>
<comment type="caution">
    <text evidence="1">The sequence shown here is derived from an EMBL/GenBank/DDBJ whole genome shotgun (WGS) entry which is preliminary data.</text>
</comment>
<proteinExistence type="predicted"/>
<dbReference type="PROSITE" id="PS51318">
    <property type="entry name" value="TAT"/>
    <property type="match status" value="1"/>
</dbReference>
<protein>
    <recommendedName>
        <fullName evidence="3">Twin-arginine translocation pathway signal protein</fullName>
    </recommendedName>
</protein>
<sequence>MIPSRRQFIKTGIAGSLLLSFCGWLNAAGARRLSNSEREMLGALCNAMLEGALPRDHEQRRQQVALTVDGIAVEVAGLPLAAQKEIGELFGLLVLAPARFMLAGVGKPWREASVAEVGEFLQSWRASRLNLLQTAYGALHDLTFGAWYARPETWDAIGYPGPPKGYF</sequence>
<evidence type="ECO:0008006" key="3">
    <source>
        <dbReference type="Google" id="ProtNLM"/>
    </source>
</evidence>
<dbReference type="AlphaFoldDB" id="A0A080LXR9"/>
<evidence type="ECO:0000313" key="1">
    <source>
        <dbReference type="EMBL" id="KFB72640.1"/>
    </source>
</evidence>
<dbReference type="EMBL" id="JDVG02000359">
    <property type="protein sequence ID" value="KFB72640.1"/>
    <property type="molecule type" value="Genomic_DNA"/>
</dbReference>
<accession>A0A080LXR9</accession>
<gene>
    <name evidence="1" type="ORF">AW09_002162</name>
</gene>
<evidence type="ECO:0000313" key="2">
    <source>
        <dbReference type="Proteomes" id="UP000020077"/>
    </source>
</evidence>
<dbReference type="Proteomes" id="UP000020077">
    <property type="component" value="Unassembled WGS sequence"/>
</dbReference>